<sequence>MSTWVVAMMLGVSVFLGSIAVVALMWAIKKGQFDDEEKFLNAVKFDGVDDLNDAANLERKKEKLKKKEYRPE</sequence>
<dbReference type="EMBL" id="DRNH01000148">
    <property type="protein sequence ID" value="HFB53636.1"/>
    <property type="molecule type" value="Genomic_DNA"/>
</dbReference>
<evidence type="ECO:0000256" key="1">
    <source>
        <dbReference type="SAM" id="Phobius"/>
    </source>
</evidence>
<reference evidence="2" key="1">
    <citation type="journal article" date="2020" name="mSystems">
        <title>Genome- and Community-Level Interaction Insights into Carbon Utilization and Element Cycling Functions of Hydrothermarchaeota in Hydrothermal Sediment.</title>
        <authorList>
            <person name="Zhou Z."/>
            <person name="Liu Y."/>
            <person name="Xu W."/>
            <person name="Pan J."/>
            <person name="Luo Z.H."/>
            <person name="Li M."/>
        </authorList>
    </citation>
    <scope>NUCLEOTIDE SEQUENCE [LARGE SCALE GENOMIC DNA]</scope>
    <source>
        <strain evidence="2">HyVt-507</strain>
    </source>
</reference>
<keyword evidence="1" id="KW-1133">Transmembrane helix</keyword>
<protein>
    <submittedName>
        <fullName evidence="2">Cbb3-type cytochrome oxidase assembly protein CcoS</fullName>
    </submittedName>
</protein>
<dbReference type="Proteomes" id="UP000886390">
    <property type="component" value="Unassembled WGS sequence"/>
</dbReference>
<dbReference type="NCBIfam" id="TIGR00847">
    <property type="entry name" value="ccoS"/>
    <property type="match status" value="1"/>
</dbReference>
<feature type="transmembrane region" description="Helical" evidence="1">
    <location>
        <begin position="6"/>
        <end position="28"/>
    </location>
</feature>
<proteinExistence type="predicted"/>
<gene>
    <name evidence="2" type="primary">ccoS</name>
    <name evidence="2" type="ORF">ENJ67_02775</name>
</gene>
<dbReference type="InterPro" id="IPR004714">
    <property type="entry name" value="Cyt_oxidase_maturation_cbb3"/>
</dbReference>
<name>A0A7C3GA97_9BACT</name>
<keyword evidence="1" id="KW-0812">Transmembrane</keyword>
<accession>A0A7C3GA97</accession>
<organism evidence="2">
    <name type="scientific">Sulfurimonas autotrophica</name>
    <dbReference type="NCBI Taxonomy" id="202747"/>
    <lineage>
        <taxon>Bacteria</taxon>
        <taxon>Pseudomonadati</taxon>
        <taxon>Campylobacterota</taxon>
        <taxon>Epsilonproteobacteria</taxon>
        <taxon>Campylobacterales</taxon>
        <taxon>Sulfurimonadaceae</taxon>
        <taxon>Sulfurimonas</taxon>
    </lineage>
</organism>
<keyword evidence="1" id="KW-0472">Membrane</keyword>
<dbReference type="Pfam" id="PF03597">
    <property type="entry name" value="FixS"/>
    <property type="match status" value="1"/>
</dbReference>
<comment type="caution">
    <text evidence="2">The sequence shown here is derived from an EMBL/GenBank/DDBJ whole genome shotgun (WGS) entry which is preliminary data.</text>
</comment>
<evidence type="ECO:0000313" key="2">
    <source>
        <dbReference type="EMBL" id="HFB53636.1"/>
    </source>
</evidence>
<dbReference type="AlphaFoldDB" id="A0A7C3GA97"/>